<proteinExistence type="predicted"/>
<evidence type="ECO:0000313" key="2">
    <source>
        <dbReference type="Proteomes" id="UP000295438"/>
    </source>
</evidence>
<accession>A0A4R5UXJ2</accession>
<dbReference type="EMBL" id="SMUW01000034">
    <property type="protein sequence ID" value="TDK44070.1"/>
    <property type="molecule type" value="Genomic_DNA"/>
</dbReference>
<protein>
    <submittedName>
        <fullName evidence="1">DUF4221 domain-containing protein</fullName>
    </submittedName>
</protein>
<organism evidence="1 2">
    <name type="scientific">Algoriphagus formosus</name>
    <dbReference type="NCBI Taxonomy" id="2007308"/>
    <lineage>
        <taxon>Bacteria</taxon>
        <taxon>Pseudomonadati</taxon>
        <taxon>Bacteroidota</taxon>
        <taxon>Cytophagia</taxon>
        <taxon>Cytophagales</taxon>
        <taxon>Cyclobacteriaceae</taxon>
        <taxon>Algoriphagus</taxon>
    </lineage>
</organism>
<sequence length="386" mass="44366">MKIIFRGLTLLLFFSCTEKASEQIAEGAIQTQTYTENQLENLQITLDTLKVDVGEEIINATAYFGYGLGEDKETIFFADGMNTEVHAYNIPDLKLERRIVFEKDGPNRAPDFINFFQVLPKEEFMLANYAIQAVFNNQAEKILDIKARPEEYEGLDESLSSLYGFLHVSPDKKLAISRPLEYGDASVSLVMMDLENKTGKMLPLPGLEITNKFRASFSEGGGTTTMGDNLVIQEVRDQLVIYSASTADIYVYDWNSKELKLIEYDHQLVPDQKSGDFPTEAGSREELMEIAQQIRNQVSFMGFLWDNSRQQYFRFANKQNGFLETGEPRKLDWYLFSYDENFNLLGETELKNLSNFFYQSFFYQGKIFSYFPVDEDPGFVIMTLNF</sequence>
<comment type="caution">
    <text evidence="1">The sequence shown here is derived from an EMBL/GenBank/DDBJ whole genome shotgun (WGS) entry which is preliminary data.</text>
</comment>
<dbReference type="InterPro" id="IPR025316">
    <property type="entry name" value="DUF4221"/>
</dbReference>
<name>A0A4R5UXJ2_9BACT</name>
<evidence type="ECO:0000313" key="1">
    <source>
        <dbReference type="EMBL" id="TDK44070.1"/>
    </source>
</evidence>
<dbReference type="Pfam" id="PF13970">
    <property type="entry name" value="DUF4221"/>
    <property type="match status" value="1"/>
</dbReference>
<reference evidence="1 2" key="1">
    <citation type="submission" date="2019-03" db="EMBL/GenBank/DDBJ databases">
        <title>Algoriphagus aquimaris sp. nov., isolated form marine sediment in Pohang, Korea.</title>
        <authorList>
            <person name="Kim J."/>
            <person name="Yoon S.-H."/>
            <person name="Lee S.-S."/>
        </authorList>
    </citation>
    <scope>NUCLEOTIDE SEQUENCE [LARGE SCALE GENOMIC DNA]</scope>
    <source>
        <strain evidence="1 2">F21</strain>
    </source>
</reference>
<dbReference type="RefSeq" id="WP_100628752.1">
    <property type="nucleotide sequence ID" value="NZ_SMUW01000034.1"/>
</dbReference>
<dbReference type="Proteomes" id="UP000295438">
    <property type="component" value="Unassembled WGS sequence"/>
</dbReference>
<gene>
    <name evidence="1" type="ORF">E1898_10330</name>
</gene>
<keyword evidence="2" id="KW-1185">Reference proteome</keyword>
<dbReference type="AlphaFoldDB" id="A0A4R5UXJ2"/>